<organism evidence="3 4">
    <name type="scientific">Oligosphaera ethanolica</name>
    <dbReference type="NCBI Taxonomy" id="760260"/>
    <lineage>
        <taxon>Bacteria</taxon>
        <taxon>Pseudomonadati</taxon>
        <taxon>Lentisphaerota</taxon>
        <taxon>Oligosphaeria</taxon>
        <taxon>Oligosphaerales</taxon>
        <taxon>Oligosphaeraceae</taxon>
        <taxon>Oligosphaera</taxon>
    </lineage>
</organism>
<keyword evidence="4" id="KW-1185">Reference proteome</keyword>
<protein>
    <submittedName>
        <fullName evidence="3">Uncharacterized protein</fullName>
    </submittedName>
</protein>
<keyword evidence="2" id="KW-0812">Transmembrane</keyword>
<feature type="transmembrane region" description="Helical" evidence="2">
    <location>
        <begin position="2503"/>
        <end position="2525"/>
    </location>
</feature>
<dbReference type="RefSeq" id="WP_307261135.1">
    <property type="nucleotide sequence ID" value="NZ_JAUSVL010000001.1"/>
</dbReference>
<gene>
    <name evidence="3" type="ORF">J3R75_001786</name>
</gene>
<evidence type="ECO:0000256" key="1">
    <source>
        <dbReference type="SAM" id="MobiDB-lite"/>
    </source>
</evidence>
<feature type="region of interest" description="Disordered" evidence="1">
    <location>
        <begin position="2311"/>
        <end position="2389"/>
    </location>
</feature>
<feature type="compositionally biased region" description="Pro residues" evidence="1">
    <location>
        <begin position="2331"/>
        <end position="2344"/>
    </location>
</feature>
<evidence type="ECO:0000313" key="3">
    <source>
        <dbReference type="EMBL" id="MDQ0289679.1"/>
    </source>
</evidence>
<feature type="transmembrane region" description="Helical" evidence="2">
    <location>
        <begin position="2537"/>
        <end position="2565"/>
    </location>
</feature>
<keyword evidence="2" id="KW-0472">Membrane</keyword>
<name>A0AAE3VFQ0_9BACT</name>
<feature type="transmembrane region" description="Helical" evidence="2">
    <location>
        <begin position="1188"/>
        <end position="1207"/>
    </location>
</feature>
<dbReference type="Proteomes" id="UP001238163">
    <property type="component" value="Unassembled WGS sequence"/>
</dbReference>
<keyword evidence="2" id="KW-1133">Transmembrane helix</keyword>
<feature type="transmembrane region" description="Helical" evidence="2">
    <location>
        <begin position="1152"/>
        <end position="1176"/>
    </location>
</feature>
<reference evidence="3" key="1">
    <citation type="submission" date="2023-07" db="EMBL/GenBank/DDBJ databases">
        <title>Genomic Encyclopedia of Type Strains, Phase IV (KMG-IV): sequencing the most valuable type-strain genomes for metagenomic binning, comparative biology and taxonomic classification.</title>
        <authorList>
            <person name="Goeker M."/>
        </authorList>
    </citation>
    <scope>NUCLEOTIDE SEQUENCE</scope>
    <source>
        <strain evidence="3">DSM 24202</strain>
    </source>
</reference>
<evidence type="ECO:0000256" key="2">
    <source>
        <dbReference type="SAM" id="Phobius"/>
    </source>
</evidence>
<proteinExistence type="predicted"/>
<sequence>MRTLIELICRRRQRRPAPLFLVIALLAVTMTIAAIAAERPAPPPAQPSPADRELYIPEEDLHLLLQSWPSATMISREEFTRLLAANAARDESRPPRAALLSSARHRLVVAENRAFWSCQARADVLAEGQHALALPTAGIVWTHLASKGQPLPASAEAAGAGVSLLLNGPGAVELLCQGELPVSTDAATRTLTLTLPPAAVATLDLDVPGDVAMRSGPTVLSRNYDAEKNLTHFELNPPLGPAVIVLTLNNRFKQSESLIYATAALASQLLPAGEQLQAAIDFDIRHQPAAGCQVLLPAGFELIDVTSSGAAALSEWSLSAERVLSMRFISPQQGRVTVRLSLFRAQANAQGPWSFPVCRPLGCQQVCYYPSVATDPTLNLSALLSDGVLHFPISRPRPLPQPMATAGAPTTALPRVSAFAPGDFSLSGIVSKKAPALDATLDSTLAFGEDAMSCHVAISLRAELEACFQIALAVPVGWLLANADVRAAVQPGLDVAVASQVNEQQQLIIRFPNGIWPDQPAQLALDFTYTPPQWHDAWDAPRELPFPQFRVLEAREQQGTLALRPLPHGFHAEVALAERCLAARATDFPDLQHCPFVYSYRDPSCRLTLSYRRASPRLKAETYSLFQVHSDHIAVTHELQANIDRAPLRELSFLLPAGTPAGFSVISARPGLPGVKDYSQQDSADGMLCKVILDRETTRAHLLIAYQLPFQHDGAKEPLPLIRAQGVAYQSGRIAVEGGAELDVSVNDPPRKIDVGELAPFVTQPGKRLLGVYAYTNELPTVTLDIKRQAVHPLPACLTATCNAVMALSPRGVAQLAVTYALHPNLPAITLRLPEGAVLWAITLDDQPATAQRASSDAREVLLPLPPSTQTQSQRKLAVIYELPTASFALLGRAHAALPELCYHGDDGVPRTVPTANLHWRLYFPENYRLLAHGGSVSIVDRQTPAPIAPAIGRFLYRCTGGLNPAHGCIGIVLMPALSSARSKAMAIEKIAGADYMVAGEIDAPSESTAAELAEKSEESHRRTRRESKKIDGYRFADMDGDSFARAGLKAGWLAAEATRSLDIAIVNQGSLGRFRSLGDDPQLSVTMVNVVALRNVTRALVLLLICCGLLPWFQLSWRRKLAYVAAWLLFCSLVPCIPALAMSTIVLNELFIAALVLLAVYICVAVAGAALAAILRATGCVAPAAPARSAGTALLALLLVGAAAPAQAQAPVAAQTPVATQASVQESAAPVVAPTTTATVAASPTAKPASVAPQAASPAAADARLPRPVQLIAPEPLPMPADAVIVPYRGTPASPTDNLLLPYGYYQQLLTGAEPPRPGAQQALFSAAQYRAVLGDGDSLLIEATLYAHVPAHGPNALPLLRYTNAIPGDLAIDGRAATAWLSEDDGQQAMGIYLAEAGSYKVTFTLRTPVTRQGGWRCAAVALPAPGPAALRFETAQADCEVVFKSPRLSWTQRCAAAGSVLDSASDGALFNLQWRTLATRNEIDPTLVAQSAVHFTISESALDVFWQPRFQFQNQDRSIFDVEFPASYRLKALEGKNVRGWESRAVDGRTRVSVHLLKPAVKEESFALRLTAAGPGVHPSAQTLQFPDLTVPGAARHHVSLLVNRQCGFEVRTDASAGVSRIEPAVVEPLLTGMDTKPAPPPDDAPVLPPPDAPALLEAWQFSGVAAPLRFHIAAYAKSLDATLQLIWQLTPAGRNLEGRLTLKAGRRFQPTVSLRVPGGMDIYAVRGRELLSYHVAPTADGAQLLELLLNKRHSLTQETELHFAARANDALAAGQSIALPQVQVLGAASQHTDLAIQCPPVFQLHDEQLDGMELVLRDSFSSWLPPAARALTTLALRARNATYQGRIAVRQKDCVVTGFCLSSYTFTPTALEESVLFDLRIDGALPEFSFTADAHLAEAHIDAPALRSQRIEPIVDGARVRFTLVFQDAISGTARILLRHDRQAVDAELPVTVPQSDVALKHYLIIENRGRDEISTSMLVNATPLDRSRQIPPILQPLIKGNNLQFFDLKDASASLLCTVKARQTVSTAGARIGLASSLLMLDPQGRCRGELTLHVDNRTEQFLVITLPAGATLWTAKVAGELIKPVIADDQPGNRVWIPLVKTAEGDLDYQIVLKYSAVLPPPGLFHRTVFPLITVDNINVERSQLSLRLPREYRWLDFSGAYGDPVQADSYQAIQLDYQGSVAKRLNAALQSSDKYTQMRAMSNISGFNAMVEQSQLSTQAAMPQEALQQTQLAVSILNQQMDSISQLQSRQRGETDIKGYFRTLNAQQALAFANGSRQTEYQFQLPLPAEDDFQLADENAATKKELAAKSAAEVRWKSTEPVKPTQPKPAAPAPSMAPPAAKVVEKEQVGRGITNARADATGQRRQERQATSADGMGGMGGMGGGMGAPGAAMGMGGDMGMGMGGGMSAPSAAAAPADGLVALGGDMGLGSAAPGMAGQPAPPAPTAGANLASLDVALPAEDPGRWQTFFFSAPRDASDLRCRAVSSAALTGLCQFAYVLLTAALLGALVLVFVRRGLGALPAKLRSRSILLQIAAISIIFGIFPVLGLVLLTVSFFVPRRQNQENAAG</sequence>
<accession>A0AAE3VFQ0</accession>
<evidence type="ECO:0000313" key="4">
    <source>
        <dbReference type="Proteomes" id="UP001238163"/>
    </source>
</evidence>
<dbReference type="PANTHER" id="PTHR48125:SF10">
    <property type="entry name" value="OS12G0136300 PROTEIN"/>
    <property type="match status" value="1"/>
</dbReference>
<dbReference type="EMBL" id="JAUSVL010000001">
    <property type="protein sequence ID" value="MDQ0289679.1"/>
    <property type="molecule type" value="Genomic_DNA"/>
</dbReference>
<feature type="transmembrane region" description="Helical" evidence="2">
    <location>
        <begin position="1123"/>
        <end position="1146"/>
    </location>
</feature>
<comment type="caution">
    <text evidence="3">The sequence shown here is derived from an EMBL/GenBank/DDBJ whole genome shotgun (WGS) entry which is preliminary data.</text>
</comment>
<feature type="compositionally biased region" description="Basic and acidic residues" evidence="1">
    <location>
        <begin position="2311"/>
        <end position="2327"/>
    </location>
</feature>
<dbReference type="PANTHER" id="PTHR48125">
    <property type="entry name" value="LP07818P1"/>
    <property type="match status" value="1"/>
</dbReference>
<feature type="transmembrane region" description="Helical" evidence="2">
    <location>
        <begin position="1097"/>
        <end position="1116"/>
    </location>
</feature>